<dbReference type="EMBL" id="JACDUU010000006">
    <property type="protein sequence ID" value="MBA2872274.1"/>
    <property type="molecule type" value="Genomic_DNA"/>
</dbReference>
<keyword evidence="1" id="KW-0472">Membrane</keyword>
<gene>
    <name evidence="2" type="ORF">HNQ85_002583</name>
</gene>
<organism evidence="2 3">
    <name type="scientific">[Anoxybacillus] calidus</name>
    <dbReference type="NCBI Taxonomy" id="575178"/>
    <lineage>
        <taxon>Bacteria</taxon>
        <taxon>Bacillati</taxon>
        <taxon>Bacillota</taxon>
        <taxon>Bacilli</taxon>
        <taxon>Bacillales</taxon>
        <taxon>Anoxybacillaceae</taxon>
        <taxon>Paranoxybacillus</taxon>
    </lineage>
</organism>
<dbReference type="Proteomes" id="UP000580891">
    <property type="component" value="Unassembled WGS sequence"/>
</dbReference>
<name>A0A7W0BXQ4_9BACL</name>
<feature type="transmembrane region" description="Helical" evidence="1">
    <location>
        <begin position="48"/>
        <end position="66"/>
    </location>
</feature>
<sequence length="73" mass="7717">MIPSGIVTFAAAISQVSLALFVTASTIGKAPALLLEVYSVNEMTQWTTNGKVILGLCSVFLLVISLKNGNNYI</sequence>
<keyword evidence="3" id="KW-1185">Reference proteome</keyword>
<proteinExistence type="predicted"/>
<evidence type="ECO:0000313" key="2">
    <source>
        <dbReference type="EMBL" id="MBA2872274.1"/>
    </source>
</evidence>
<keyword evidence="1" id="KW-0812">Transmembrane</keyword>
<accession>A0A7W0BXQ4</accession>
<protein>
    <submittedName>
        <fullName evidence="2">Putative membrane protein YdjX (TVP38/TMEM64 family)</fullName>
    </submittedName>
</protein>
<dbReference type="AlphaFoldDB" id="A0A7W0BXQ4"/>
<evidence type="ECO:0000256" key="1">
    <source>
        <dbReference type="SAM" id="Phobius"/>
    </source>
</evidence>
<comment type="caution">
    <text evidence="2">The sequence shown here is derived from an EMBL/GenBank/DDBJ whole genome shotgun (WGS) entry which is preliminary data.</text>
</comment>
<keyword evidence="1" id="KW-1133">Transmembrane helix</keyword>
<evidence type="ECO:0000313" key="3">
    <source>
        <dbReference type="Proteomes" id="UP000580891"/>
    </source>
</evidence>
<reference evidence="2 3" key="1">
    <citation type="submission" date="2020-07" db="EMBL/GenBank/DDBJ databases">
        <title>Genomic Encyclopedia of Type Strains, Phase IV (KMG-IV): sequencing the most valuable type-strain genomes for metagenomic binning, comparative biology and taxonomic classification.</title>
        <authorList>
            <person name="Goeker M."/>
        </authorList>
    </citation>
    <scope>NUCLEOTIDE SEQUENCE [LARGE SCALE GENOMIC DNA]</scope>
    <source>
        <strain evidence="2 3">DSM 25220</strain>
    </source>
</reference>